<comment type="miscellaneous">
    <text evidence="3">A lyase-type mechanism (elimination/hydration) is suggested for the cleavage of the lactyl ether bond of MurNAc 6-phosphate, with the formation of an alpha,beta-unsaturated aldehyde intermediate with (E)-stereochemistry, followed by the syn addition of water to give product.</text>
</comment>
<dbReference type="Pfam" id="PF20741">
    <property type="entry name" value="GKRP-like_C"/>
    <property type="match status" value="1"/>
</dbReference>
<protein>
    <recommendedName>
        <fullName evidence="3">N-acetylmuramic acid 6-phosphate etherase</fullName>
        <shortName evidence="3">MurNAc-6-P etherase</shortName>
        <ecNumber evidence="3">4.2.1.126</ecNumber>
    </recommendedName>
    <alternativeName>
        <fullName evidence="3">N-acetylmuramic acid 6-phosphate hydrolase</fullName>
    </alternativeName>
    <alternativeName>
        <fullName evidence="3">N-acetylmuramic acid 6-phosphate lyase</fullName>
    </alternativeName>
</protein>
<comment type="caution">
    <text evidence="5">The sequence shown here is derived from an EMBL/GenBank/DDBJ whole genome shotgun (WGS) entry which is preliminary data.</text>
</comment>
<comment type="similarity">
    <text evidence="3">Belongs to the GCKR-like family. MurNAc-6-P etherase subfamily.</text>
</comment>
<proteinExistence type="inferred from homology"/>
<dbReference type="EC" id="4.2.1.126" evidence="3"/>
<accession>A0ABT9GLX3</accession>
<evidence type="ECO:0000256" key="2">
    <source>
        <dbReference type="ARBA" id="ARBA00023277"/>
    </source>
</evidence>
<comment type="subunit">
    <text evidence="3">Homodimer.</text>
</comment>
<keyword evidence="1 3" id="KW-0456">Lyase</keyword>
<evidence type="ECO:0000256" key="3">
    <source>
        <dbReference type="HAMAP-Rule" id="MF_00068"/>
    </source>
</evidence>
<dbReference type="NCBIfam" id="TIGR00274">
    <property type="entry name" value="N-acetylmuramic acid 6-phosphate etherase"/>
    <property type="match status" value="1"/>
</dbReference>
<dbReference type="InterPro" id="IPR040190">
    <property type="entry name" value="MURQ/GCKR"/>
</dbReference>
<dbReference type="EMBL" id="JAUZVY010000001">
    <property type="protein sequence ID" value="MDP4527666.1"/>
    <property type="molecule type" value="Genomic_DNA"/>
</dbReference>
<comment type="catalytic activity">
    <reaction evidence="3">
        <text>N-acetyl-D-muramate 6-phosphate + H2O = N-acetyl-D-glucosamine 6-phosphate + (R)-lactate</text>
        <dbReference type="Rhea" id="RHEA:26410"/>
        <dbReference type="ChEBI" id="CHEBI:15377"/>
        <dbReference type="ChEBI" id="CHEBI:16004"/>
        <dbReference type="ChEBI" id="CHEBI:57513"/>
        <dbReference type="ChEBI" id="CHEBI:58722"/>
        <dbReference type="EC" id="4.2.1.126"/>
    </reaction>
</comment>
<gene>
    <name evidence="3 5" type="primary">murQ</name>
    <name evidence="5" type="ORF">Q3O59_01305</name>
</gene>
<dbReference type="PANTHER" id="PTHR10088:SF4">
    <property type="entry name" value="GLUCOKINASE REGULATORY PROTEIN"/>
    <property type="match status" value="1"/>
</dbReference>
<keyword evidence="6" id="KW-1185">Reference proteome</keyword>
<evidence type="ECO:0000256" key="1">
    <source>
        <dbReference type="ARBA" id="ARBA00023239"/>
    </source>
</evidence>
<dbReference type="InterPro" id="IPR046348">
    <property type="entry name" value="SIS_dom_sf"/>
</dbReference>
<feature type="active site" description="Proton donor" evidence="3">
    <location>
        <position position="99"/>
    </location>
</feature>
<dbReference type="NCBIfam" id="NF009222">
    <property type="entry name" value="PRK12570.1"/>
    <property type="match status" value="1"/>
</dbReference>
<dbReference type="HAMAP" id="MF_00068">
    <property type="entry name" value="MurQ"/>
    <property type="match status" value="1"/>
</dbReference>
<comment type="pathway">
    <text evidence="3">Amino-sugar metabolism; N-acetylmuramate degradation.</text>
</comment>
<dbReference type="Pfam" id="PF22645">
    <property type="entry name" value="GKRP_SIS_N"/>
    <property type="match status" value="1"/>
</dbReference>
<comment type="function">
    <text evidence="3">Specifically catalyzes the cleavage of the D-lactyl ether substituent of MurNAc 6-phosphate, producing GlcNAc 6-phosphate and D-lactate. Together with AnmK, is also required for the utilization of anhydro-N-acetylmuramic acid (anhMurNAc) either imported from the medium or derived from its own cell wall murein, and thus plays a role in cell wall recycling.</text>
</comment>
<keyword evidence="2 3" id="KW-0119">Carbohydrate metabolism</keyword>
<dbReference type="Gene3D" id="1.10.8.1080">
    <property type="match status" value="1"/>
</dbReference>
<feature type="active site" evidence="3">
    <location>
        <position position="130"/>
    </location>
</feature>
<dbReference type="InterPro" id="IPR001347">
    <property type="entry name" value="SIS_dom"/>
</dbReference>
<dbReference type="InterPro" id="IPR005488">
    <property type="entry name" value="Etherase_MurQ"/>
</dbReference>
<comment type="pathway">
    <text evidence="3">Amino-sugar metabolism; 1,6-anhydro-N-acetylmuramate degradation.</text>
</comment>
<reference evidence="5 6" key="1">
    <citation type="submission" date="2023-08" db="EMBL/GenBank/DDBJ databases">
        <authorList>
            <person name="Joshi A."/>
            <person name="Thite S."/>
        </authorList>
    </citation>
    <scope>NUCLEOTIDE SEQUENCE [LARGE SCALE GENOMIC DNA]</scope>
    <source>
        <strain evidence="5 6">1E1</strain>
    </source>
</reference>
<name>A0ABT9GLX3_9GAMM</name>
<sequence>MSKAPPLDATSEQQLLQQLTGFLSESRNPETMDLDQLDTLELLQRINQADQQVPAVIAGILPDVARAVDAIVAAFAGGGRLIYIGAGTSGRLGILDAAECPPTFSTPPEQVQALIAGGPAAILQAVEGAEDNAAQGVLDVKALGLSAADVLVGIAASGRTPYVVAAMQYAQTLGCTTVGISCNPGTAVLQSADIPLCAPVGPEVLTGSTRMKSGTAQKLLLNMLSTASMVRSGKVYQNLMVDLHASNQKLVVRAARIVVEATGCSHQQARQMLEDSDYQAKLAILRLLSGLGKEDARALLAKQSGSLSRALQQQGDG</sequence>
<feature type="domain" description="SIS" evidence="4">
    <location>
        <begin position="71"/>
        <end position="234"/>
    </location>
</feature>
<dbReference type="PROSITE" id="PS51464">
    <property type="entry name" value="SIS"/>
    <property type="match status" value="1"/>
</dbReference>
<dbReference type="RefSeq" id="WP_305943883.1">
    <property type="nucleotide sequence ID" value="NZ_JAUZVY010000001.1"/>
</dbReference>
<dbReference type="Gene3D" id="3.40.50.10490">
    <property type="entry name" value="Glucose-6-phosphate isomerase like protein, domain 1"/>
    <property type="match status" value="1"/>
</dbReference>
<dbReference type="PANTHER" id="PTHR10088">
    <property type="entry name" value="GLUCOKINASE REGULATORY PROTEIN"/>
    <property type="match status" value="1"/>
</dbReference>
<dbReference type="PROSITE" id="PS01272">
    <property type="entry name" value="GCKR"/>
    <property type="match status" value="1"/>
</dbReference>
<dbReference type="NCBIfam" id="NF003915">
    <property type="entry name" value="PRK05441.1"/>
    <property type="match status" value="1"/>
</dbReference>
<comment type="pathway">
    <text evidence="3">Cell wall biogenesis; peptidoglycan recycling.</text>
</comment>
<evidence type="ECO:0000313" key="6">
    <source>
        <dbReference type="Proteomes" id="UP001236258"/>
    </source>
</evidence>
<evidence type="ECO:0000259" key="4">
    <source>
        <dbReference type="PROSITE" id="PS51464"/>
    </source>
</evidence>
<dbReference type="InterPro" id="IPR005486">
    <property type="entry name" value="Glucokinase_regulatory_CS"/>
</dbReference>
<dbReference type="CDD" id="cd05007">
    <property type="entry name" value="SIS_Etherase"/>
    <property type="match status" value="1"/>
</dbReference>
<dbReference type="GO" id="GO:0016829">
    <property type="term" value="F:lyase activity"/>
    <property type="evidence" value="ECO:0007669"/>
    <property type="project" value="UniProtKB-KW"/>
</dbReference>
<dbReference type="Proteomes" id="UP001236258">
    <property type="component" value="Unassembled WGS sequence"/>
</dbReference>
<organism evidence="5 6">
    <name type="scientific">Alkalimonas delamerensis</name>
    <dbReference type="NCBI Taxonomy" id="265981"/>
    <lineage>
        <taxon>Bacteria</taxon>
        <taxon>Pseudomonadati</taxon>
        <taxon>Pseudomonadota</taxon>
        <taxon>Gammaproteobacteria</taxon>
        <taxon>Alkalimonas</taxon>
    </lineage>
</organism>
<dbReference type="SUPFAM" id="SSF53697">
    <property type="entry name" value="SIS domain"/>
    <property type="match status" value="1"/>
</dbReference>
<evidence type="ECO:0000313" key="5">
    <source>
        <dbReference type="EMBL" id="MDP4527666.1"/>
    </source>
</evidence>